<comment type="caution">
    <text evidence="1">The sequence shown here is derived from an EMBL/GenBank/DDBJ whole genome shotgun (WGS) entry which is preliminary data.</text>
</comment>
<evidence type="ECO:0000313" key="1">
    <source>
        <dbReference type="EMBL" id="KKU88149.1"/>
    </source>
</evidence>
<dbReference type="Gene3D" id="2.60.40.10">
    <property type="entry name" value="Immunoglobulins"/>
    <property type="match status" value="1"/>
</dbReference>
<sequence>MAVAAKNNNNTQATWGTTSNGQIYVEFTVGAAPSGRIPPTPISAQTGCYGVSYVNFSWALGNQPVLWLDVSTDPTYPDGVYDHTNVSGKTSFSWSSANKMLGGLVPISDQRYYWRLWDGVGHVNAPEIAPNPIVVASCPSPTLTEPASGASNVSHSPKFDWTDSQRAESYGVYLALVDTPQADYWFKEAAGSQTYWTPASNWTAGGGAPSPPANLPNGRYRLAVVATNSSNLNTYGTVNGQNYVEFTVGAATPTPVVQVQAPSNLTQSISCLNPLFLLPAPSCPLHCASALPAPRRQPALFAPQYGGH</sequence>
<dbReference type="AlphaFoldDB" id="A0A0G1U248"/>
<proteinExistence type="predicted"/>
<evidence type="ECO:0000313" key="2">
    <source>
        <dbReference type="Proteomes" id="UP000034772"/>
    </source>
</evidence>
<dbReference type="Proteomes" id="UP000034772">
    <property type="component" value="Unassembled WGS sequence"/>
</dbReference>
<dbReference type="InterPro" id="IPR013783">
    <property type="entry name" value="Ig-like_fold"/>
</dbReference>
<dbReference type="EMBL" id="LCOZ01000002">
    <property type="protein sequence ID" value="KKU88149.1"/>
    <property type="molecule type" value="Genomic_DNA"/>
</dbReference>
<accession>A0A0G1U248</accession>
<gene>
    <name evidence="1" type="ORF">UY17_C0002G0002</name>
</gene>
<reference evidence="1 2" key="1">
    <citation type="journal article" date="2015" name="Nature">
        <title>rRNA introns, odd ribosomes, and small enigmatic genomes across a large radiation of phyla.</title>
        <authorList>
            <person name="Brown C.T."/>
            <person name="Hug L.A."/>
            <person name="Thomas B.C."/>
            <person name="Sharon I."/>
            <person name="Castelle C.J."/>
            <person name="Singh A."/>
            <person name="Wilkins M.J."/>
            <person name="Williams K.H."/>
            <person name="Banfield J.F."/>
        </authorList>
    </citation>
    <scope>NUCLEOTIDE SEQUENCE [LARGE SCALE GENOMIC DNA]</scope>
</reference>
<organism evidence="1 2">
    <name type="scientific">Candidatus Beckwithbacteria bacterium GW2011_GWC2_47_9</name>
    <dbReference type="NCBI Taxonomy" id="1618373"/>
    <lineage>
        <taxon>Bacteria</taxon>
        <taxon>Candidatus Beckwithiibacteriota</taxon>
    </lineage>
</organism>
<protein>
    <submittedName>
        <fullName evidence="1">Uncharacterized protein</fullName>
    </submittedName>
</protein>
<name>A0A0G1U248_9BACT</name>